<reference evidence="3 4" key="1">
    <citation type="submission" date="2018-06" db="EMBL/GenBank/DDBJ databases">
        <title>Streptomyces reniochalinae sp. nov. and Streptomyces diacarnus sp. nov. from marine sponges.</title>
        <authorList>
            <person name="Li L."/>
        </authorList>
    </citation>
    <scope>NUCLEOTIDE SEQUENCE [LARGE SCALE GENOMIC DNA]</scope>
    <source>
        <strain evidence="3 4">LHW51701</strain>
    </source>
</reference>
<proteinExistence type="predicted"/>
<dbReference type="InterPro" id="IPR017144">
    <property type="entry name" value="Xaa-Arg_dipeptidase"/>
</dbReference>
<dbReference type="GO" id="GO:0005737">
    <property type="term" value="C:cytoplasm"/>
    <property type="evidence" value="ECO:0007669"/>
    <property type="project" value="TreeGrafter"/>
</dbReference>
<organism evidence="3 4">
    <name type="scientific">Streptomyces diacarni</name>
    <dbReference type="NCBI Taxonomy" id="2800381"/>
    <lineage>
        <taxon>Bacteria</taxon>
        <taxon>Bacillati</taxon>
        <taxon>Actinomycetota</taxon>
        <taxon>Actinomycetes</taxon>
        <taxon>Kitasatosporales</taxon>
        <taxon>Streptomycetaceae</taxon>
        <taxon>Streptomyces</taxon>
    </lineage>
</organism>
<feature type="compositionally biased region" description="Low complexity" evidence="1">
    <location>
        <begin position="1"/>
        <end position="26"/>
    </location>
</feature>
<protein>
    <submittedName>
        <fullName evidence="3">M20 family peptidase</fullName>
    </submittedName>
</protein>
<dbReference type="Proteomes" id="UP000252914">
    <property type="component" value="Unassembled WGS sequence"/>
</dbReference>
<dbReference type="InterPro" id="IPR011650">
    <property type="entry name" value="Peptidase_M20_dimer"/>
</dbReference>
<feature type="region of interest" description="Disordered" evidence="1">
    <location>
        <begin position="1"/>
        <end position="39"/>
    </location>
</feature>
<evidence type="ECO:0000313" key="3">
    <source>
        <dbReference type="EMBL" id="RCG27146.1"/>
    </source>
</evidence>
<dbReference type="NCBIfam" id="TIGR01891">
    <property type="entry name" value="amidohydrolases"/>
    <property type="match status" value="1"/>
</dbReference>
<feature type="compositionally biased region" description="Basic and acidic residues" evidence="1">
    <location>
        <begin position="27"/>
        <end position="36"/>
    </location>
</feature>
<dbReference type="RefSeq" id="WP_114020719.1">
    <property type="nucleotide sequence ID" value="NZ_QOIN01000029.1"/>
</dbReference>
<dbReference type="AlphaFoldDB" id="A0A367F9T9"/>
<dbReference type="SUPFAM" id="SSF55031">
    <property type="entry name" value="Bacterial exopeptidase dimerisation domain"/>
    <property type="match status" value="1"/>
</dbReference>
<keyword evidence="4" id="KW-1185">Reference proteome</keyword>
<dbReference type="Pfam" id="PF01546">
    <property type="entry name" value="Peptidase_M20"/>
    <property type="match status" value="1"/>
</dbReference>
<sequence length="463" mass="47797">MKNPTTPAAGPTPAAGLTPAARPTPTDGRKEPKGNDEYDGCAGHDGNGWEGCDGCEGRSGCEGHDVRDRHLRDLAGTVSGAVEKWRPRLLALSHSLHAEPETALEEHRSAAKIGDLLDEAGFAVTRGVAGLPTALVADHGTGELTVALCAEYDALPGIGHACGHNVNGAAAIGAALGLAAVADRIGVRVRLVGTPAEEDVGGKALLLKAGVFDGVAAAMMVHAAPADTVGASSLAIGAWDVTFHGRPAHAALAPWEGVNALDAMTVAQTAIGLLRQHLAPGTLVHGIVTDGGQAVNVVPARTRARYELRAPTAEQLTHLRARVRACFEAGALATGAELELAQHGEDFAELRQDPCMTEAYVRAARALGRTPEPRHGELMASTDMGNVSHAVPTIHPTIGYETHGALQHTAEFAAHGTSEGADRAVLDGALALAGVGVELATHEAQRRRLLDGVARRTREGARP</sequence>
<dbReference type="Gene3D" id="3.30.70.360">
    <property type="match status" value="1"/>
</dbReference>
<dbReference type="FunFam" id="3.30.70.360:FF:000004">
    <property type="entry name" value="Peptidase M20 domain-containing protein 2"/>
    <property type="match status" value="1"/>
</dbReference>
<dbReference type="EMBL" id="QOIN01000029">
    <property type="protein sequence ID" value="RCG27146.1"/>
    <property type="molecule type" value="Genomic_DNA"/>
</dbReference>
<accession>A0A367F9T9</accession>
<dbReference type="PANTHER" id="PTHR30575:SF0">
    <property type="entry name" value="XAA-ARG DIPEPTIDASE"/>
    <property type="match status" value="1"/>
</dbReference>
<dbReference type="InterPro" id="IPR002933">
    <property type="entry name" value="Peptidase_M20"/>
</dbReference>
<dbReference type="PIRSF" id="PIRSF037226">
    <property type="entry name" value="Amidohydrolase_ACY1L2_prd"/>
    <property type="match status" value="1"/>
</dbReference>
<dbReference type="InterPro" id="IPR036264">
    <property type="entry name" value="Bact_exopeptidase_dim_dom"/>
</dbReference>
<evidence type="ECO:0000259" key="2">
    <source>
        <dbReference type="Pfam" id="PF07687"/>
    </source>
</evidence>
<dbReference type="Pfam" id="PF07687">
    <property type="entry name" value="M20_dimer"/>
    <property type="match status" value="1"/>
</dbReference>
<dbReference type="GO" id="GO:0046657">
    <property type="term" value="P:folic acid catabolic process"/>
    <property type="evidence" value="ECO:0007669"/>
    <property type="project" value="TreeGrafter"/>
</dbReference>
<dbReference type="PANTHER" id="PTHR30575">
    <property type="entry name" value="PEPTIDASE M20"/>
    <property type="match status" value="1"/>
</dbReference>
<dbReference type="InterPro" id="IPR052030">
    <property type="entry name" value="Peptidase_M20/M20A_hydrolases"/>
</dbReference>
<dbReference type="InterPro" id="IPR017439">
    <property type="entry name" value="Amidohydrolase"/>
</dbReference>
<evidence type="ECO:0000256" key="1">
    <source>
        <dbReference type="SAM" id="MobiDB-lite"/>
    </source>
</evidence>
<evidence type="ECO:0000313" key="4">
    <source>
        <dbReference type="Proteomes" id="UP000252914"/>
    </source>
</evidence>
<gene>
    <name evidence="3" type="ORF">DTL70_05510</name>
</gene>
<feature type="domain" description="Peptidase M20 dimerisation" evidence="2">
    <location>
        <begin position="238"/>
        <end position="330"/>
    </location>
</feature>
<dbReference type="GO" id="GO:0071713">
    <property type="term" value="F:para-aminobenzoyl-glutamate hydrolase activity"/>
    <property type="evidence" value="ECO:0007669"/>
    <property type="project" value="TreeGrafter"/>
</dbReference>
<name>A0A367F9T9_9ACTN</name>
<dbReference type="Gene3D" id="3.40.630.10">
    <property type="entry name" value="Zn peptidases"/>
    <property type="match status" value="1"/>
</dbReference>
<dbReference type="SUPFAM" id="SSF53187">
    <property type="entry name" value="Zn-dependent exopeptidases"/>
    <property type="match status" value="1"/>
</dbReference>
<comment type="caution">
    <text evidence="3">The sequence shown here is derived from an EMBL/GenBank/DDBJ whole genome shotgun (WGS) entry which is preliminary data.</text>
</comment>
<dbReference type="GO" id="GO:0016805">
    <property type="term" value="F:dipeptidase activity"/>
    <property type="evidence" value="ECO:0007669"/>
    <property type="project" value="InterPro"/>
</dbReference>